<evidence type="ECO:0000313" key="4">
    <source>
        <dbReference type="EMBL" id="KAL0066400.1"/>
    </source>
</evidence>
<feature type="repeat" description="WD" evidence="1">
    <location>
        <begin position="326"/>
        <end position="357"/>
    </location>
</feature>
<evidence type="ECO:0000256" key="1">
    <source>
        <dbReference type="PROSITE-ProRule" id="PRU00221"/>
    </source>
</evidence>
<dbReference type="InterPro" id="IPR015943">
    <property type="entry name" value="WD40/YVTN_repeat-like_dom_sf"/>
</dbReference>
<dbReference type="Gene3D" id="2.130.10.10">
    <property type="entry name" value="YVTN repeat-like/Quinoprotein amine dehydrogenase"/>
    <property type="match status" value="2"/>
</dbReference>
<keyword evidence="5" id="KW-1185">Reference proteome</keyword>
<dbReference type="InterPro" id="IPR001680">
    <property type="entry name" value="WD40_rpt"/>
</dbReference>
<evidence type="ECO:0000259" key="3">
    <source>
        <dbReference type="Pfam" id="PF25171"/>
    </source>
</evidence>
<dbReference type="InterPro" id="IPR036322">
    <property type="entry name" value="WD40_repeat_dom_sf"/>
</dbReference>
<feature type="repeat" description="WD" evidence="1">
    <location>
        <begin position="634"/>
        <end position="675"/>
    </location>
</feature>
<comment type="caution">
    <text evidence="4">The sequence shown here is derived from an EMBL/GenBank/DDBJ whole genome shotgun (WGS) entry which is preliminary data.</text>
</comment>
<protein>
    <submittedName>
        <fullName evidence="4">rRNA-processing protein utp21</fullName>
    </submittedName>
</protein>
<dbReference type="Pfam" id="PF25171">
    <property type="entry name" value="Beta-prop_WDR36-Utp21_1st"/>
    <property type="match status" value="1"/>
</dbReference>
<dbReference type="SMART" id="SM00320">
    <property type="entry name" value="WD40"/>
    <property type="match status" value="9"/>
</dbReference>
<dbReference type="PANTHER" id="PTHR22840:SF12">
    <property type="entry name" value="WD REPEAT-CONTAINING PROTEIN 36"/>
    <property type="match status" value="1"/>
</dbReference>
<reference evidence="4 5" key="1">
    <citation type="submission" date="2024-05" db="EMBL/GenBank/DDBJ databases">
        <title>A draft genome resource for the thread blight pathogen Marasmius tenuissimus strain MS-2.</title>
        <authorList>
            <person name="Yulfo-Soto G.E."/>
            <person name="Baruah I.K."/>
            <person name="Amoako-Attah I."/>
            <person name="Bukari Y."/>
            <person name="Meinhardt L.W."/>
            <person name="Bailey B.A."/>
            <person name="Cohen S.P."/>
        </authorList>
    </citation>
    <scope>NUCLEOTIDE SEQUENCE [LARGE SCALE GENOMIC DNA]</scope>
    <source>
        <strain evidence="4 5">MS-2</strain>
    </source>
</reference>
<sequence>MSITTEDPAPPRKKIKQFLKKTSKPSNESRLFVPFRALGLVTNHVPFVLQTRSHKGATDGPRIHILTCLGKSWALWNGAKMDLLFVGPEVSEQISYLTMDGEAVWAATGCCVVKYLRGKETLRVSNPVETTLSFITIFGSRLLALTESGDRLLCWDTSDGSFQNQIQFDNGFTATSILHPATYLNKILVSSSEGDLQLWNIQSQSCIHKFPASRLVSSTSTSAVTVMTQSPAIDVVGIGFTSGEISVYDVRADERLMRMFMTGGGIRSLSFRSGELSTPYFLIVALITILRTCDKDGEPILASASSLGHIAIWDLNAGGRLLHMVHGAHDSAISALDWVPGQPILISSGEDNSVKQWLFDSPTSAPRLLKFRSGHSAPPHLISYYGDDGKQLLTASRDRSLRCTSVVRDSRSFELSQGSLSKKASSLSVPVGTLKFPALTAISHSSARSKDWDDILTAHTDETFARSWTMQGKKLGKHSLSFAEAAKSTKGKGRVPPLGSVKAVCVTACGNFGLASSSTGAIHMWNMQSGIRRRTFEVGPCPPKVVERVTSKDSERSVTGLASDALNTVVIASTLDGTVNFFDFHTAKLEHTLVLPSAAVSIVLHRDSGLLAVVCDDMVVRVVDIETRRVVRELGGFKGRVLDITFSTDSRWVITSSLDSIIRTFDIPSGRLVDAFKTSSVASSVSFSPTSDFLATSHVDSVGVYLWANRAQYTEVSLQGINEEDVTTAQLPSMQGVGEDDEDLEALVPLTIEDKPPTDVFSTPPRLDGDLITLTLLPRSRWQTLLNLEVIQQRNKPKEPPKAPEQAPFFLPTLPGVEQRFAVQQDSKEDALKKKPTRRLEQAAANTKSVFLEKLMVEKENGECESWFLRRQILFSDSDFLADADESFFSYAKTLSPSALELEIRSLGSLENMKLFINALAQRLSSHQDFEAVQAMQNVFLKMHADEIIGNEELHPMLERLRDVQKQESRRVLELVASSLGALGFVRDTM</sequence>
<dbReference type="PANTHER" id="PTHR22840">
    <property type="entry name" value="WD REPEAT-CONTAINING PROTEIN 36"/>
    <property type="match status" value="1"/>
</dbReference>
<feature type="domain" description="WDR36/Utp21 N-terminal" evidence="3">
    <location>
        <begin position="65"/>
        <end position="360"/>
    </location>
</feature>
<name>A0ABR2ZYJ0_9AGAR</name>
<dbReference type="PROSITE" id="PS50082">
    <property type="entry name" value="WD_REPEATS_2"/>
    <property type="match status" value="2"/>
</dbReference>
<organism evidence="4 5">
    <name type="scientific">Marasmius tenuissimus</name>
    <dbReference type="NCBI Taxonomy" id="585030"/>
    <lineage>
        <taxon>Eukaryota</taxon>
        <taxon>Fungi</taxon>
        <taxon>Dikarya</taxon>
        <taxon>Basidiomycota</taxon>
        <taxon>Agaricomycotina</taxon>
        <taxon>Agaricomycetes</taxon>
        <taxon>Agaricomycetidae</taxon>
        <taxon>Agaricales</taxon>
        <taxon>Marasmiineae</taxon>
        <taxon>Marasmiaceae</taxon>
        <taxon>Marasmius</taxon>
    </lineage>
</organism>
<dbReference type="EMBL" id="JBBXMP010000035">
    <property type="protein sequence ID" value="KAL0066400.1"/>
    <property type="molecule type" value="Genomic_DNA"/>
</dbReference>
<dbReference type="Proteomes" id="UP001437256">
    <property type="component" value="Unassembled WGS sequence"/>
</dbReference>
<dbReference type="InterPro" id="IPR007319">
    <property type="entry name" value="WDR36/Utp21_C"/>
</dbReference>
<proteinExistence type="predicted"/>
<dbReference type="Pfam" id="PF25168">
    <property type="entry name" value="Beta-prop_WDR36-Utp21_2nd"/>
    <property type="match status" value="1"/>
</dbReference>
<gene>
    <name evidence="4" type="primary">UTP21</name>
    <name evidence="4" type="ORF">AAF712_006442</name>
</gene>
<feature type="domain" description="WDR36/Utp21 C-terminal" evidence="2">
    <location>
        <begin position="767"/>
        <end position="987"/>
    </location>
</feature>
<dbReference type="Pfam" id="PF04192">
    <property type="entry name" value="Utp21"/>
    <property type="match status" value="1"/>
</dbReference>
<dbReference type="InterPro" id="IPR059157">
    <property type="entry name" value="WDR36-Utp21_N"/>
</dbReference>
<evidence type="ECO:0000313" key="5">
    <source>
        <dbReference type="Proteomes" id="UP001437256"/>
    </source>
</evidence>
<dbReference type="PROSITE" id="PS50294">
    <property type="entry name" value="WD_REPEATS_REGION"/>
    <property type="match status" value="1"/>
</dbReference>
<keyword evidence="1" id="KW-0853">WD repeat</keyword>
<dbReference type="SUPFAM" id="SSF50978">
    <property type="entry name" value="WD40 repeat-like"/>
    <property type="match status" value="2"/>
</dbReference>
<accession>A0ABR2ZYJ0</accession>
<evidence type="ECO:0000259" key="2">
    <source>
        <dbReference type="Pfam" id="PF04192"/>
    </source>
</evidence>